<dbReference type="Gramene" id="OIT07497">
    <property type="protein sequence ID" value="OIT07497"/>
    <property type="gene ID" value="A4A49_44136"/>
</dbReference>
<reference evidence="2" key="1">
    <citation type="submission" date="2016-11" db="EMBL/GenBank/DDBJ databases">
        <title>The genome of Nicotiana attenuata.</title>
        <authorList>
            <person name="Xu S."/>
            <person name="Brockmoeller T."/>
            <person name="Gaquerel E."/>
            <person name="Navarro A."/>
            <person name="Kuhl H."/>
            <person name="Gase K."/>
            <person name="Ling Z."/>
            <person name="Zhou W."/>
            <person name="Kreitzer C."/>
            <person name="Stanke M."/>
            <person name="Tang H."/>
            <person name="Lyons E."/>
            <person name="Pandey P."/>
            <person name="Pandey S.P."/>
            <person name="Timmermann B."/>
            <person name="Baldwin I.T."/>
        </authorList>
    </citation>
    <scope>NUCLEOTIDE SEQUENCE [LARGE SCALE GENOMIC DNA]</scope>
    <source>
        <strain evidence="2">UT</strain>
    </source>
</reference>
<evidence type="ECO:0000313" key="2">
    <source>
        <dbReference type="EMBL" id="OIT07497.1"/>
    </source>
</evidence>
<keyword evidence="3" id="KW-1185">Reference proteome</keyword>
<protein>
    <recommendedName>
        <fullName evidence="4">Carboxypeptidase A inhibitor-like domain-containing protein</fullName>
    </recommendedName>
</protein>
<dbReference type="EMBL" id="MJEQ01037183">
    <property type="protein sequence ID" value="OIT07497.1"/>
    <property type="molecule type" value="Genomic_DNA"/>
</dbReference>
<keyword evidence="1" id="KW-0732">Signal</keyword>
<name>A0A1J6JKP6_NICAT</name>
<gene>
    <name evidence="2" type="ORF">A4A49_44136</name>
</gene>
<evidence type="ECO:0000313" key="3">
    <source>
        <dbReference type="Proteomes" id="UP000187609"/>
    </source>
</evidence>
<feature type="signal peptide" evidence="1">
    <location>
        <begin position="1"/>
        <end position="16"/>
    </location>
</feature>
<proteinExistence type="predicted"/>
<evidence type="ECO:0008006" key="4">
    <source>
        <dbReference type="Google" id="ProtNLM"/>
    </source>
</evidence>
<dbReference type="AlphaFoldDB" id="A0A1J6JKP6"/>
<organism evidence="2 3">
    <name type="scientific">Nicotiana attenuata</name>
    <name type="common">Coyote tobacco</name>
    <dbReference type="NCBI Taxonomy" id="49451"/>
    <lineage>
        <taxon>Eukaryota</taxon>
        <taxon>Viridiplantae</taxon>
        <taxon>Streptophyta</taxon>
        <taxon>Embryophyta</taxon>
        <taxon>Tracheophyta</taxon>
        <taxon>Spermatophyta</taxon>
        <taxon>Magnoliopsida</taxon>
        <taxon>eudicotyledons</taxon>
        <taxon>Gunneridae</taxon>
        <taxon>Pentapetalae</taxon>
        <taxon>asterids</taxon>
        <taxon>lamiids</taxon>
        <taxon>Solanales</taxon>
        <taxon>Solanaceae</taxon>
        <taxon>Nicotianoideae</taxon>
        <taxon>Nicotianeae</taxon>
        <taxon>Nicotiana</taxon>
    </lineage>
</organism>
<feature type="chain" id="PRO_5013199046" description="Carboxypeptidase A inhibitor-like domain-containing protein" evidence="1">
    <location>
        <begin position="17"/>
        <end position="85"/>
    </location>
</feature>
<comment type="caution">
    <text evidence="2">The sequence shown here is derived from an EMBL/GenBank/DDBJ whole genome shotgun (WGS) entry which is preliminary data.</text>
</comment>
<evidence type="ECO:0000256" key="1">
    <source>
        <dbReference type="SAM" id="SignalP"/>
    </source>
</evidence>
<dbReference type="Proteomes" id="UP000187609">
    <property type="component" value="Unassembled WGS sequence"/>
</dbReference>
<sequence length="85" mass="9250">MAFLKLSLILATLIIAATMNAPWSSNTNVVSARDVDYDISGIERRILPQLNTCGRLCISTVDCGDCIICCTCRASPVYDESLCFV</sequence>
<accession>A0A1J6JKP6</accession>